<keyword evidence="11" id="KW-1185">Reference proteome</keyword>
<evidence type="ECO:0000256" key="2">
    <source>
        <dbReference type="ARBA" id="ARBA00012438"/>
    </source>
</evidence>
<evidence type="ECO:0000313" key="10">
    <source>
        <dbReference type="EMBL" id="MFC5456507.1"/>
    </source>
</evidence>
<proteinExistence type="predicted"/>
<dbReference type="PROSITE" id="PS50109">
    <property type="entry name" value="HIS_KIN"/>
    <property type="match status" value="1"/>
</dbReference>
<evidence type="ECO:0000259" key="9">
    <source>
        <dbReference type="PROSITE" id="PS50109"/>
    </source>
</evidence>
<name>A0ABW0KUB6_9BACT</name>
<keyword evidence="6" id="KW-0902">Two-component regulatory system</keyword>
<protein>
    <recommendedName>
        <fullName evidence="2">histidine kinase</fullName>
        <ecNumber evidence="2">2.7.13.3</ecNumber>
    </recommendedName>
</protein>
<keyword evidence="3" id="KW-0597">Phosphoprotein</keyword>
<dbReference type="InterPro" id="IPR003661">
    <property type="entry name" value="HisK_dim/P_dom"/>
</dbReference>
<evidence type="ECO:0000256" key="7">
    <source>
        <dbReference type="SAM" id="MobiDB-lite"/>
    </source>
</evidence>
<dbReference type="PANTHER" id="PTHR43711:SF31">
    <property type="entry name" value="HISTIDINE KINASE"/>
    <property type="match status" value="1"/>
</dbReference>
<evidence type="ECO:0000256" key="1">
    <source>
        <dbReference type="ARBA" id="ARBA00000085"/>
    </source>
</evidence>
<evidence type="ECO:0000256" key="6">
    <source>
        <dbReference type="ARBA" id="ARBA00023012"/>
    </source>
</evidence>
<keyword evidence="8" id="KW-1133">Transmembrane helix</keyword>
<feature type="domain" description="Histidine kinase" evidence="9">
    <location>
        <begin position="520"/>
        <end position="741"/>
    </location>
</feature>
<comment type="caution">
    <text evidence="10">The sequence shown here is derived from an EMBL/GenBank/DDBJ whole genome shotgun (WGS) entry which is preliminary data.</text>
</comment>
<dbReference type="InterPro" id="IPR036890">
    <property type="entry name" value="HATPase_C_sf"/>
</dbReference>
<dbReference type="PRINTS" id="PR00344">
    <property type="entry name" value="BCTRLSENSOR"/>
</dbReference>
<dbReference type="InterPro" id="IPR003594">
    <property type="entry name" value="HATPase_dom"/>
</dbReference>
<dbReference type="InterPro" id="IPR005467">
    <property type="entry name" value="His_kinase_dom"/>
</dbReference>
<evidence type="ECO:0000256" key="8">
    <source>
        <dbReference type="SAM" id="Phobius"/>
    </source>
</evidence>
<dbReference type="Pfam" id="PF00512">
    <property type="entry name" value="HisKA"/>
    <property type="match status" value="1"/>
</dbReference>
<keyword evidence="8" id="KW-0812">Transmembrane</keyword>
<keyword evidence="4" id="KW-0808">Transferase</keyword>
<keyword evidence="5 10" id="KW-0418">Kinase</keyword>
<evidence type="ECO:0000256" key="3">
    <source>
        <dbReference type="ARBA" id="ARBA00022553"/>
    </source>
</evidence>
<keyword evidence="10" id="KW-0560">Oxidoreductase</keyword>
<dbReference type="Gene3D" id="3.30.565.10">
    <property type="entry name" value="Histidine kinase-like ATPase, C-terminal domain"/>
    <property type="match status" value="1"/>
</dbReference>
<dbReference type="InterPro" id="IPR036097">
    <property type="entry name" value="HisK_dim/P_sf"/>
</dbReference>
<dbReference type="RefSeq" id="WP_377168812.1">
    <property type="nucleotide sequence ID" value="NZ_JBHSMQ010000006.1"/>
</dbReference>
<dbReference type="PANTHER" id="PTHR43711">
    <property type="entry name" value="TWO-COMPONENT HISTIDINE KINASE"/>
    <property type="match status" value="1"/>
</dbReference>
<gene>
    <name evidence="10" type="ORF">ACFQDI_16705</name>
</gene>
<sequence length="741" mass="80543">MRKPLHIWITFIACLGLLLAAMAWVSWHTLALERERETAAREADQQERVRLALWRLDFQASALMIRENARPPYDFRPFHSPEGLINKAYDNVAKGEVLVPSPLLAEVPEHVLLYFQMDTRGQVLSPQVPQNNERTLALAQFINADDLTRSEQRLSGLRELLAKPVQMITLPQQRESSVRNNGRAAPMAPAAATALNRQLLAEMACVARFDIDDSKAAEANDAKLPRNPAWNTQQGQVASQQLMLNSTENYSRNRAVSLQAEEAIKQQPQIKLKEGSNALAYSKESGAEPKPAPAKALKKESAKPADKSEGSSLVASTGAAAKAVDEKQMSSQRQPQDLAPAAAPAPMPLEPKADGAARALGNESSAAPAAPVAVQPPPKNASAVNSSRPFQGVWIGSNLMLTREAFVDGVRMVQGVWLDWPALRDSLLREITDLFPDAKLEPAANATAGTRPDDDPLRFAALPVRLVPGSIQLPPLPFWTPLRRSLGIALACGLLAAAAVGLVLFGTVALSERRADFVSAVTHELRTPLTTFRLYSEMLADGMVTDEAQRKTYLDTLTGEASRLSHLVENVLSYARLERGSAKARAEKIRIGELLDRILPRLQQRADACGMTVCVQATETDRKTELHVDAAAVEQILFNLVDNACKYAAPRSSEPVIHVEADTGGKFAMLRVRDHGGGISRSERRRIFHPFHKSADQAAHSAPGVGLGLALCRRLAAALGGAITLDATHKDGACFMLRLPK</sequence>
<organism evidence="10 11">
    <name type="scientific">Prosthecobacter fluviatilis</name>
    <dbReference type="NCBI Taxonomy" id="445931"/>
    <lineage>
        <taxon>Bacteria</taxon>
        <taxon>Pseudomonadati</taxon>
        <taxon>Verrucomicrobiota</taxon>
        <taxon>Verrucomicrobiia</taxon>
        <taxon>Verrucomicrobiales</taxon>
        <taxon>Verrucomicrobiaceae</taxon>
        <taxon>Prosthecobacter</taxon>
    </lineage>
</organism>
<dbReference type="InterPro" id="IPR050736">
    <property type="entry name" value="Sensor_HK_Regulatory"/>
</dbReference>
<reference evidence="11" key="1">
    <citation type="journal article" date="2019" name="Int. J. Syst. Evol. Microbiol.">
        <title>The Global Catalogue of Microorganisms (GCM) 10K type strain sequencing project: providing services to taxonomists for standard genome sequencing and annotation.</title>
        <authorList>
            <consortium name="The Broad Institute Genomics Platform"/>
            <consortium name="The Broad Institute Genome Sequencing Center for Infectious Disease"/>
            <person name="Wu L."/>
            <person name="Ma J."/>
        </authorList>
    </citation>
    <scope>NUCLEOTIDE SEQUENCE [LARGE SCALE GENOMIC DNA]</scope>
    <source>
        <strain evidence="11">CGMCC 4.1469</strain>
    </source>
</reference>
<dbReference type="SUPFAM" id="SSF47384">
    <property type="entry name" value="Homodimeric domain of signal transducing histidine kinase"/>
    <property type="match status" value="1"/>
</dbReference>
<dbReference type="SMART" id="SM00387">
    <property type="entry name" value="HATPase_c"/>
    <property type="match status" value="1"/>
</dbReference>
<dbReference type="Proteomes" id="UP001596052">
    <property type="component" value="Unassembled WGS sequence"/>
</dbReference>
<dbReference type="SMART" id="SM00388">
    <property type="entry name" value="HisKA"/>
    <property type="match status" value="1"/>
</dbReference>
<dbReference type="CDD" id="cd00082">
    <property type="entry name" value="HisKA"/>
    <property type="match status" value="1"/>
</dbReference>
<dbReference type="Pfam" id="PF02518">
    <property type="entry name" value="HATPase_c"/>
    <property type="match status" value="1"/>
</dbReference>
<evidence type="ECO:0000256" key="5">
    <source>
        <dbReference type="ARBA" id="ARBA00022777"/>
    </source>
</evidence>
<feature type="compositionally biased region" description="Basic and acidic residues" evidence="7">
    <location>
        <begin position="297"/>
        <end position="309"/>
    </location>
</feature>
<comment type="catalytic activity">
    <reaction evidence="1">
        <text>ATP + protein L-histidine = ADP + protein N-phospho-L-histidine.</text>
        <dbReference type="EC" id="2.7.13.3"/>
    </reaction>
</comment>
<dbReference type="EC" id="2.7.13.3" evidence="2"/>
<evidence type="ECO:0000313" key="11">
    <source>
        <dbReference type="Proteomes" id="UP001596052"/>
    </source>
</evidence>
<dbReference type="GO" id="GO:0016301">
    <property type="term" value="F:kinase activity"/>
    <property type="evidence" value="ECO:0007669"/>
    <property type="project" value="UniProtKB-KW"/>
</dbReference>
<feature type="region of interest" description="Disordered" evidence="7">
    <location>
        <begin position="282"/>
        <end position="386"/>
    </location>
</feature>
<dbReference type="EMBL" id="JBHSMQ010000006">
    <property type="protein sequence ID" value="MFC5456507.1"/>
    <property type="molecule type" value="Genomic_DNA"/>
</dbReference>
<evidence type="ECO:0000256" key="4">
    <source>
        <dbReference type="ARBA" id="ARBA00022679"/>
    </source>
</evidence>
<feature type="transmembrane region" description="Helical" evidence="8">
    <location>
        <begin position="486"/>
        <end position="510"/>
    </location>
</feature>
<dbReference type="Gene3D" id="1.10.287.130">
    <property type="match status" value="1"/>
</dbReference>
<accession>A0ABW0KUB6</accession>
<dbReference type="SUPFAM" id="SSF55874">
    <property type="entry name" value="ATPase domain of HSP90 chaperone/DNA topoisomerase II/histidine kinase"/>
    <property type="match status" value="1"/>
</dbReference>
<dbReference type="GO" id="GO:0016491">
    <property type="term" value="F:oxidoreductase activity"/>
    <property type="evidence" value="ECO:0007669"/>
    <property type="project" value="UniProtKB-KW"/>
</dbReference>
<dbReference type="InterPro" id="IPR004358">
    <property type="entry name" value="Sig_transdc_His_kin-like_C"/>
</dbReference>
<keyword evidence="8" id="KW-0472">Membrane</keyword>